<dbReference type="Proteomes" id="UP000677228">
    <property type="component" value="Unassembled WGS sequence"/>
</dbReference>
<dbReference type="EMBL" id="CAJOBA010046105">
    <property type="protein sequence ID" value="CAF4185343.1"/>
    <property type="molecule type" value="Genomic_DNA"/>
</dbReference>
<evidence type="ECO:0000313" key="1">
    <source>
        <dbReference type="EMBL" id="CAF1376617.1"/>
    </source>
</evidence>
<reference evidence="2" key="1">
    <citation type="submission" date="2021-02" db="EMBL/GenBank/DDBJ databases">
        <authorList>
            <person name="Nowell W R."/>
        </authorList>
    </citation>
    <scope>NUCLEOTIDE SEQUENCE</scope>
</reference>
<evidence type="ECO:0000313" key="2">
    <source>
        <dbReference type="EMBL" id="CAF1494742.1"/>
    </source>
</evidence>
<organism evidence="2 5">
    <name type="scientific">Didymodactylos carnosus</name>
    <dbReference type="NCBI Taxonomy" id="1234261"/>
    <lineage>
        <taxon>Eukaryota</taxon>
        <taxon>Metazoa</taxon>
        <taxon>Spiralia</taxon>
        <taxon>Gnathifera</taxon>
        <taxon>Rotifera</taxon>
        <taxon>Eurotatoria</taxon>
        <taxon>Bdelloidea</taxon>
        <taxon>Philodinida</taxon>
        <taxon>Philodinidae</taxon>
        <taxon>Didymodactylos</taxon>
    </lineage>
</organism>
<dbReference type="EMBL" id="CAJNOK010024426">
    <property type="protein sequence ID" value="CAF1376617.1"/>
    <property type="molecule type" value="Genomic_DNA"/>
</dbReference>
<dbReference type="Proteomes" id="UP000682733">
    <property type="component" value="Unassembled WGS sequence"/>
</dbReference>
<keyword evidence="5" id="KW-1185">Reference proteome</keyword>
<gene>
    <name evidence="2" type="ORF">GPM918_LOCUS36418</name>
    <name evidence="1" type="ORF">OVA965_LOCUS31915</name>
    <name evidence="4" type="ORF">SRO942_LOCUS37156</name>
    <name evidence="3" type="ORF">TMI583_LOCUS32762</name>
</gene>
<dbReference type="EMBL" id="CAJOBC010087495">
    <property type="protein sequence ID" value="CAF4357403.1"/>
    <property type="molecule type" value="Genomic_DNA"/>
</dbReference>
<dbReference type="Proteomes" id="UP000663829">
    <property type="component" value="Unassembled WGS sequence"/>
</dbReference>
<comment type="caution">
    <text evidence="2">The sequence shown here is derived from an EMBL/GenBank/DDBJ whole genome shotgun (WGS) entry which is preliminary data.</text>
</comment>
<proteinExistence type="predicted"/>
<protein>
    <submittedName>
        <fullName evidence="2">Uncharacterized protein</fullName>
    </submittedName>
</protein>
<accession>A0A815SMQ5</accession>
<evidence type="ECO:0000313" key="3">
    <source>
        <dbReference type="EMBL" id="CAF4185343.1"/>
    </source>
</evidence>
<evidence type="ECO:0000313" key="5">
    <source>
        <dbReference type="Proteomes" id="UP000663829"/>
    </source>
</evidence>
<evidence type="ECO:0000313" key="4">
    <source>
        <dbReference type="EMBL" id="CAF4357403.1"/>
    </source>
</evidence>
<dbReference type="AlphaFoldDB" id="A0A815SMQ5"/>
<name>A0A815SMQ5_9BILA</name>
<sequence>MEVSDDSVDVFRQYKLKHCLASTKKCSGTERVVKLKSDRNKIDELLGCISHGSEVVENNDEFYLQFQITSTTDTPGEAESADRSSSSYERLHTTHSFDREEVVLDDANSLSPTPHPIDANKGHRIVVHKINSVSMCKCGEQSQVDKRKLLDPDKHGVFVNSRSPEDSYARGKVRYDDQCEENESVFIFQASVRRRVA</sequence>
<dbReference type="Proteomes" id="UP000681722">
    <property type="component" value="Unassembled WGS sequence"/>
</dbReference>
<dbReference type="EMBL" id="CAJNOQ010021994">
    <property type="protein sequence ID" value="CAF1494742.1"/>
    <property type="molecule type" value="Genomic_DNA"/>
</dbReference>